<evidence type="ECO:0000313" key="3">
    <source>
        <dbReference type="EMBL" id="PRQ23925.1"/>
    </source>
</evidence>
<reference evidence="3 4" key="1">
    <citation type="journal article" date="2018" name="Nat. Genet.">
        <title>The Rosa genome provides new insights in the design of modern roses.</title>
        <authorList>
            <person name="Bendahmane M."/>
        </authorList>
    </citation>
    <scope>NUCLEOTIDE SEQUENCE [LARGE SCALE GENOMIC DNA]</scope>
    <source>
        <strain evidence="4">cv. Old Blush</strain>
    </source>
</reference>
<evidence type="ECO:0000256" key="1">
    <source>
        <dbReference type="ARBA" id="ARBA00022821"/>
    </source>
</evidence>
<gene>
    <name evidence="3" type="ORF">RchiOBHm_Chr6g0266761</name>
</gene>
<evidence type="ECO:0000313" key="4">
    <source>
        <dbReference type="Proteomes" id="UP000238479"/>
    </source>
</evidence>
<name>A0A2P6PPR5_ROSCH</name>
<dbReference type="EMBL" id="PDCK01000044">
    <property type="protein sequence ID" value="PRQ23925.1"/>
    <property type="molecule type" value="Genomic_DNA"/>
</dbReference>
<feature type="domain" description="Disease resistance protein RPS4B/Roq1-like leucine-rich repeats" evidence="2">
    <location>
        <begin position="89"/>
        <end position="171"/>
    </location>
</feature>
<dbReference type="SUPFAM" id="SSF52058">
    <property type="entry name" value="L domain-like"/>
    <property type="match status" value="1"/>
</dbReference>
<comment type="caution">
    <text evidence="3">The sequence shown here is derived from an EMBL/GenBank/DDBJ whole genome shotgun (WGS) entry which is preliminary data.</text>
</comment>
<keyword evidence="1" id="KW-0611">Plant defense</keyword>
<proteinExistence type="predicted"/>
<sequence>MLQMHGPCTTPLAEGLKNMRYLNSIKMSDCHGITRIPDLSGLTSLEYLELCYFRDLVEVDPSVGRLNKLLILRLTRCFKLQMFLKGINLKSLETLDLSGCPLKFFPEIEGDMKSLNHLELSETHIKELPCSVGNLTGLKSLSLTDCHHLTNVPSSIFYALQCLEYVGLGYCYELVTFPTKSESLPPPNFSTNLTRLQVYLYGCYGLEEISEFPREIDGLDVERCESLERISKLSKILEGKDSKMFSSLELADCQTLCDNLARGVGSEVHVAKNGLKMTSEELIGEAEKLTALLTLFFSCPKSEEFQVQFPTSAPIPSWFTCRQDVNWDVDSDVNWEMYWGEVYSEVIHKEHELCIEIPQNSNWDNRGLAFCVQLCSAHLTCFVYINGIKFDKKDVLWGNVWVHYIPLVTVIRRLSENGMPPPDMFRVMFRFEENVTDSAITMKVSWGVHLIEDLEGKADDSPADFQ</sequence>
<accession>A0A2P6PPR5</accession>
<dbReference type="PANTHER" id="PTHR45752">
    <property type="entry name" value="LEUCINE-RICH REPEAT-CONTAINING"/>
    <property type="match status" value="1"/>
</dbReference>
<dbReference type="Gene3D" id="3.80.10.10">
    <property type="entry name" value="Ribonuclease Inhibitor"/>
    <property type="match status" value="2"/>
</dbReference>
<dbReference type="InterPro" id="IPR032675">
    <property type="entry name" value="LRR_dom_sf"/>
</dbReference>
<evidence type="ECO:0000259" key="2">
    <source>
        <dbReference type="Pfam" id="PF23286"/>
    </source>
</evidence>
<dbReference type="PANTHER" id="PTHR45752:SF195">
    <property type="entry name" value="LEUCINE-RICH REPEAT (LRR) FAMILY PROTEIN-RELATED"/>
    <property type="match status" value="1"/>
</dbReference>
<organism evidence="3 4">
    <name type="scientific">Rosa chinensis</name>
    <name type="common">China rose</name>
    <dbReference type="NCBI Taxonomy" id="74649"/>
    <lineage>
        <taxon>Eukaryota</taxon>
        <taxon>Viridiplantae</taxon>
        <taxon>Streptophyta</taxon>
        <taxon>Embryophyta</taxon>
        <taxon>Tracheophyta</taxon>
        <taxon>Spermatophyta</taxon>
        <taxon>Magnoliopsida</taxon>
        <taxon>eudicotyledons</taxon>
        <taxon>Gunneridae</taxon>
        <taxon>Pentapetalae</taxon>
        <taxon>rosids</taxon>
        <taxon>fabids</taxon>
        <taxon>Rosales</taxon>
        <taxon>Rosaceae</taxon>
        <taxon>Rosoideae</taxon>
        <taxon>Rosoideae incertae sedis</taxon>
        <taxon>Rosa</taxon>
    </lineage>
</organism>
<dbReference type="InterPro" id="IPR050715">
    <property type="entry name" value="LRR-SigEffector_domain"/>
</dbReference>
<dbReference type="Pfam" id="PF23286">
    <property type="entry name" value="LRR_13"/>
    <property type="match status" value="1"/>
</dbReference>
<keyword evidence="4" id="KW-1185">Reference proteome</keyword>
<dbReference type="InterPro" id="IPR058546">
    <property type="entry name" value="RPS4B/Roq1-like_LRR"/>
</dbReference>
<dbReference type="AlphaFoldDB" id="A0A2P6PPR5"/>
<protein>
    <submittedName>
        <fullName evidence="3">Putative leucine-rich repeat domain, L domain-containing protein</fullName>
    </submittedName>
</protein>
<dbReference type="Proteomes" id="UP000238479">
    <property type="component" value="Chromosome 6"/>
</dbReference>
<dbReference type="Gramene" id="PRQ23925">
    <property type="protein sequence ID" value="PRQ23925"/>
    <property type="gene ID" value="RchiOBHm_Chr6g0266761"/>
</dbReference>